<feature type="compositionally biased region" description="Basic residues" evidence="1">
    <location>
        <begin position="211"/>
        <end position="223"/>
    </location>
</feature>
<dbReference type="AlphaFoldDB" id="A0A6J7U581"/>
<feature type="region of interest" description="Disordered" evidence="1">
    <location>
        <begin position="116"/>
        <end position="163"/>
    </location>
</feature>
<dbReference type="EMBL" id="CAFBQP010000029">
    <property type="protein sequence ID" value="CAB5060056.1"/>
    <property type="molecule type" value="Genomic_DNA"/>
</dbReference>
<feature type="compositionally biased region" description="Low complexity" evidence="1">
    <location>
        <begin position="117"/>
        <end position="129"/>
    </location>
</feature>
<evidence type="ECO:0000313" key="2">
    <source>
        <dbReference type="EMBL" id="CAB4883833.1"/>
    </source>
</evidence>
<evidence type="ECO:0000313" key="3">
    <source>
        <dbReference type="EMBL" id="CAB5060056.1"/>
    </source>
</evidence>
<reference evidence="3" key="1">
    <citation type="submission" date="2020-05" db="EMBL/GenBank/DDBJ databases">
        <authorList>
            <person name="Chiriac C."/>
            <person name="Salcher M."/>
            <person name="Ghai R."/>
            <person name="Kavagutti S V."/>
        </authorList>
    </citation>
    <scope>NUCLEOTIDE SEQUENCE</scope>
</reference>
<proteinExistence type="predicted"/>
<protein>
    <submittedName>
        <fullName evidence="3">Unannotated protein</fullName>
    </submittedName>
</protein>
<gene>
    <name evidence="2" type="ORF">UFOPK3417_01647</name>
    <name evidence="3" type="ORF">UFOPK4306_00929</name>
</gene>
<name>A0A6J7U581_9ZZZZ</name>
<organism evidence="3">
    <name type="scientific">freshwater metagenome</name>
    <dbReference type="NCBI Taxonomy" id="449393"/>
    <lineage>
        <taxon>unclassified sequences</taxon>
        <taxon>metagenomes</taxon>
        <taxon>ecological metagenomes</taxon>
    </lineage>
</organism>
<feature type="region of interest" description="Disordered" evidence="1">
    <location>
        <begin position="207"/>
        <end position="238"/>
    </location>
</feature>
<accession>A0A6J7U581</accession>
<dbReference type="EMBL" id="CAFBLR010000195">
    <property type="protein sequence ID" value="CAB4883833.1"/>
    <property type="molecule type" value="Genomic_DNA"/>
</dbReference>
<sequence>MSRSGVFPALTASSRWSVGVRALLFVGSRPSAPRANAIATRCLKPPDSWCGHCRRRCATSGTATSRSTCSARSRYKPLSLRRRPTRIVGLRAPSGSWNTAPRRCLRTLRRCAAVPLSMSTPPTTTSPFTAARGPAIPSRHDERTLLPEPDSPTRATISPRAISRSTPRRAWMVPRFAANSTLRLRIDAIGPSVTLVLAVLGRQLSAADRRPRWRSRKRHRARGQPRSLRESRRAGSLD</sequence>
<feature type="compositionally biased region" description="Basic and acidic residues" evidence="1">
    <location>
        <begin position="227"/>
        <end position="238"/>
    </location>
</feature>
<evidence type="ECO:0000256" key="1">
    <source>
        <dbReference type="SAM" id="MobiDB-lite"/>
    </source>
</evidence>